<organism evidence="2 3">
    <name type="scientific">Liparis tanakae</name>
    <name type="common">Tanaka's snailfish</name>
    <dbReference type="NCBI Taxonomy" id="230148"/>
    <lineage>
        <taxon>Eukaryota</taxon>
        <taxon>Metazoa</taxon>
        <taxon>Chordata</taxon>
        <taxon>Craniata</taxon>
        <taxon>Vertebrata</taxon>
        <taxon>Euteleostomi</taxon>
        <taxon>Actinopterygii</taxon>
        <taxon>Neopterygii</taxon>
        <taxon>Teleostei</taxon>
        <taxon>Neoteleostei</taxon>
        <taxon>Acanthomorphata</taxon>
        <taxon>Eupercaria</taxon>
        <taxon>Perciformes</taxon>
        <taxon>Cottioidei</taxon>
        <taxon>Cottales</taxon>
        <taxon>Liparidae</taxon>
        <taxon>Liparis</taxon>
    </lineage>
</organism>
<name>A0A4Z2IDF7_9TELE</name>
<dbReference type="EMBL" id="SRLO01000100">
    <property type="protein sequence ID" value="TNN75761.1"/>
    <property type="molecule type" value="Genomic_DNA"/>
</dbReference>
<evidence type="ECO:0000313" key="3">
    <source>
        <dbReference type="Proteomes" id="UP000314294"/>
    </source>
</evidence>
<proteinExistence type="predicted"/>
<keyword evidence="3" id="KW-1185">Reference proteome</keyword>
<sequence length="129" mass="14350">MARTHGHVSQVLSQRGGGGCGLRKRTLGMHGSEEECEAEAKRRAVDEKKQKVFGLTPLLSREDILSGRGPRLSDQEVSIAAWHLDGSACQPVHQGEAVFQGNYYSKGRQEVERLRPLLPPMQSRRTEPF</sequence>
<gene>
    <name evidence="2" type="ORF">EYF80_014124</name>
</gene>
<protein>
    <submittedName>
        <fullName evidence="2">Uncharacterized protein</fullName>
    </submittedName>
</protein>
<accession>A0A4Z2IDF7</accession>
<reference evidence="2 3" key="1">
    <citation type="submission" date="2019-03" db="EMBL/GenBank/DDBJ databases">
        <title>First draft genome of Liparis tanakae, snailfish: a comprehensive survey of snailfish specific genes.</title>
        <authorList>
            <person name="Kim W."/>
            <person name="Song I."/>
            <person name="Jeong J.-H."/>
            <person name="Kim D."/>
            <person name="Kim S."/>
            <person name="Ryu S."/>
            <person name="Song J.Y."/>
            <person name="Lee S.K."/>
        </authorList>
    </citation>
    <scope>NUCLEOTIDE SEQUENCE [LARGE SCALE GENOMIC DNA]</scope>
    <source>
        <tissue evidence="2">Muscle</tissue>
    </source>
</reference>
<comment type="caution">
    <text evidence="2">The sequence shown here is derived from an EMBL/GenBank/DDBJ whole genome shotgun (WGS) entry which is preliminary data.</text>
</comment>
<evidence type="ECO:0000256" key="1">
    <source>
        <dbReference type="SAM" id="MobiDB-lite"/>
    </source>
</evidence>
<dbReference type="AlphaFoldDB" id="A0A4Z2IDF7"/>
<evidence type="ECO:0000313" key="2">
    <source>
        <dbReference type="EMBL" id="TNN75761.1"/>
    </source>
</evidence>
<feature type="region of interest" description="Disordered" evidence="1">
    <location>
        <begin position="1"/>
        <end position="33"/>
    </location>
</feature>
<dbReference type="Proteomes" id="UP000314294">
    <property type="component" value="Unassembled WGS sequence"/>
</dbReference>